<feature type="region of interest" description="Disordered" evidence="1">
    <location>
        <begin position="317"/>
        <end position="496"/>
    </location>
</feature>
<feature type="region of interest" description="Disordered" evidence="1">
    <location>
        <begin position="120"/>
        <end position="155"/>
    </location>
</feature>
<name>A0A3G9CND6_LAQRU</name>
<feature type="compositionally biased region" description="Polar residues" evidence="1">
    <location>
        <begin position="462"/>
        <end position="478"/>
    </location>
</feature>
<reference evidence="2" key="1">
    <citation type="journal article" date="2015" name="Proteome Sci.">
        <title>Proteome analysis of shell matrix proteins in the brachiopod Laqueus rubellus.</title>
        <authorList>
            <person name="Isowa Y."/>
            <person name="Sarashina I."/>
            <person name="Oshima K."/>
            <person name="Kito K."/>
            <person name="Hattori M."/>
            <person name="Endo K."/>
        </authorList>
    </citation>
    <scope>NUCLEOTIDE SEQUENCE</scope>
    <source>
        <tissue evidence="2">Mantle</tissue>
    </source>
</reference>
<feature type="compositionally biased region" description="Polar residues" evidence="1">
    <location>
        <begin position="317"/>
        <end position="331"/>
    </location>
</feature>
<feature type="compositionally biased region" description="Low complexity" evidence="1">
    <location>
        <begin position="377"/>
        <end position="390"/>
    </location>
</feature>
<feature type="compositionally biased region" description="Polar residues" evidence="1">
    <location>
        <begin position="409"/>
        <end position="430"/>
    </location>
</feature>
<proteinExistence type="evidence at transcript level"/>
<evidence type="ECO:0000313" key="2">
    <source>
        <dbReference type="EMBL" id="BAS30457.1"/>
    </source>
</evidence>
<dbReference type="EMBL" id="FX982989">
    <property type="protein sequence ID" value="BAS30457.1"/>
    <property type="molecule type" value="mRNA"/>
</dbReference>
<evidence type="ECO:0000256" key="1">
    <source>
        <dbReference type="SAM" id="MobiDB-lite"/>
    </source>
</evidence>
<feature type="compositionally biased region" description="Polar residues" evidence="1">
    <location>
        <begin position="122"/>
        <end position="131"/>
    </location>
</feature>
<dbReference type="AlphaFoldDB" id="A0A3G9CND6"/>
<feature type="region of interest" description="Disordered" evidence="1">
    <location>
        <begin position="64"/>
        <end position="85"/>
    </location>
</feature>
<protein>
    <submittedName>
        <fullName evidence="2">Shell matrix protein</fullName>
    </submittedName>
</protein>
<feature type="compositionally biased region" description="Low complexity" evidence="1">
    <location>
        <begin position="439"/>
        <end position="461"/>
    </location>
</feature>
<feature type="compositionally biased region" description="Low complexity" evidence="1">
    <location>
        <begin position="397"/>
        <end position="408"/>
    </location>
</feature>
<organism evidence="2">
    <name type="scientific">Laqueus rubellus</name>
    <name type="common">Lampshell</name>
    <dbReference type="NCBI Taxonomy" id="93892"/>
    <lineage>
        <taxon>Eukaryota</taxon>
        <taxon>Metazoa</taxon>
        <taxon>Spiralia</taxon>
        <taxon>Lophotrochozoa</taxon>
        <taxon>Brachiopoda</taxon>
        <taxon>Rhynchonelliformea</taxon>
        <taxon>Rhynchonellata</taxon>
        <taxon>Terebratellidina</taxon>
        <taxon>Laqueoidea</taxon>
        <taxon>Laqueidae</taxon>
        <taxon>Laqueus</taxon>
    </lineage>
</organism>
<accession>A0A3G9CND6</accession>
<sequence length="565" mass="60020">MVMLHYLAPRFVILIRARPQGYFITIGGRKYFIQKSSGLLATGCPQNQIISVTELRSTLGHSNQRLPGRVKRQNMSPPFGQGPPNMRIPFPPGRDPSTMQNPMPGQGVFGQIGNVPPGTGHNIPSSVSGQGHISPGPGTRLPQPSTGPGPQPGQLVGETIPKPPTPDQTGRCAIGMDKALFRYCKTARAQFYKCIPDGEIRIKSDFLDIVLTRRNGETSGVLVTFNISGTLTTYGSTGNLTYTFDQGGTRIGTGIDETTIGPIHNQATGQVEIINVGRDLRLLLRHTTGNNYKILLLSTIDVINNFQASIVGCNQAPQQTPGVSSASQGRSPHTPGQVPSFQQGGIQGGGPTNVGAMDPNRPSGRHHGGLMHMQGMPQNQQHGGPMHPQGNPGGQGNPPNSQQNNSMNAHGNPQQRGPYQDRSQNPNNVGLQGPGQQFGQGPPNPSNVQGPGQQHGGNPPNLTNVRGQQFGPPSTTNVQSPGQQQSGGPPPFDLPVNRHIRIRRQSSQNLCAASSAPDICGMIKISSNQEKAMLVAEMVSNDITSVIQKLTAKGNSMTEAANQTI</sequence>